<organism evidence="1 2">
    <name type="scientific">Romanomermis culicivorax</name>
    <name type="common">Nematode worm</name>
    <dbReference type="NCBI Taxonomy" id="13658"/>
    <lineage>
        <taxon>Eukaryota</taxon>
        <taxon>Metazoa</taxon>
        <taxon>Ecdysozoa</taxon>
        <taxon>Nematoda</taxon>
        <taxon>Enoplea</taxon>
        <taxon>Dorylaimia</taxon>
        <taxon>Mermithida</taxon>
        <taxon>Mermithoidea</taxon>
        <taxon>Mermithidae</taxon>
        <taxon>Romanomermis</taxon>
    </lineage>
</organism>
<reference evidence="2" key="1">
    <citation type="submission" date="2022-11" db="UniProtKB">
        <authorList>
            <consortium name="WormBaseParasite"/>
        </authorList>
    </citation>
    <scope>IDENTIFICATION</scope>
</reference>
<dbReference type="Proteomes" id="UP000887565">
    <property type="component" value="Unplaced"/>
</dbReference>
<accession>A0A915HGH1</accession>
<keyword evidence="1" id="KW-1185">Reference proteome</keyword>
<proteinExistence type="predicted"/>
<name>A0A915HGH1_ROMCU</name>
<dbReference type="WBParaSite" id="nRc.2.0.1.t01122-RA">
    <property type="protein sequence ID" value="nRc.2.0.1.t01122-RA"/>
    <property type="gene ID" value="nRc.2.0.1.g01122"/>
</dbReference>
<evidence type="ECO:0000313" key="2">
    <source>
        <dbReference type="WBParaSite" id="nRc.2.0.1.t01122-RA"/>
    </source>
</evidence>
<evidence type="ECO:0000313" key="1">
    <source>
        <dbReference type="Proteomes" id="UP000887565"/>
    </source>
</evidence>
<dbReference type="AlphaFoldDB" id="A0A915HGH1"/>
<sequence>MATIVRFAKYSIPKFVPKKYMNYDSSLLRRTFDSYKRNFCSQGVVDSFTDYDNEVSTYDNSKPSRRTPISANNNFSDFSATESSDNSVLKLQDGNHKYKYFAAYLLAKKLGEVESPESFVSPLDKKNGKVNDNLVKIPLACLHFNNGQFPNERSLVNWIKAIDFGLEQKYITSFGLSIAIWAFAKIVGKPSNSDKKLLSVVGFDRLTTWSIYNCVVAADTLAKHHAFRKWNLRSLYGLLNYSLSIYITQRLKYVESLNVDEKFQKFTADILRLIICIEVGLHQPCLLEEETKEEVVNLAVQCFRYYAQLMDESESISVRKKIILK</sequence>
<protein>
    <submittedName>
        <fullName evidence="2">Uncharacterized protein</fullName>
    </submittedName>
</protein>